<dbReference type="Proteomes" id="UP000030151">
    <property type="component" value="Unassembled WGS sequence"/>
</dbReference>
<feature type="signal peptide" evidence="7">
    <location>
        <begin position="1"/>
        <end position="20"/>
    </location>
</feature>
<evidence type="ECO:0000313" key="10">
    <source>
        <dbReference type="Proteomes" id="UP000030151"/>
    </source>
</evidence>
<comment type="catalytic activity">
    <reaction evidence="6">
        <text>a sn-glycero-3-phosphodiester + H2O = an alcohol + sn-glycerol 3-phosphate + H(+)</text>
        <dbReference type="Rhea" id="RHEA:12969"/>
        <dbReference type="ChEBI" id="CHEBI:15377"/>
        <dbReference type="ChEBI" id="CHEBI:15378"/>
        <dbReference type="ChEBI" id="CHEBI:30879"/>
        <dbReference type="ChEBI" id="CHEBI:57597"/>
        <dbReference type="ChEBI" id="CHEBI:83408"/>
        <dbReference type="EC" id="3.1.4.46"/>
    </reaction>
</comment>
<evidence type="ECO:0000256" key="7">
    <source>
        <dbReference type="SAM" id="SignalP"/>
    </source>
</evidence>
<dbReference type="GO" id="GO:0008889">
    <property type="term" value="F:glycerophosphodiester phosphodiesterase activity"/>
    <property type="evidence" value="ECO:0007669"/>
    <property type="project" value="UniProtKB-EC"/>
</dbReference>
<organism evidence="9 10">
    <name type="scientific">Metarhizium robertsii</name>
    <dbReference type="NCBI Taxonomy" id="568076"/>
    <lineage>
        <taxon>Eukaryota</taxon>
        <taxon>Fungi</taxon>
        <taxon>Dikarya</taxon>
        <taxon>Ascomycota</taxon>
        <taxon>Pezizomycotina</taxon>
        <taxon>Sordariomycetes</taxon>
        <taxon>Hypocreomycetidae</taxon>
        <taxon>Hypocreales</taxon>
        <taxon>Clavicipitaceae</taxon>
        <taxon>Metarhizium</taxon>
    </lineage>
</organism>
<keyword evidence="5" id="KW-0378">Hydrolase</keyword>
<dbReference type="EC" id="3.1.4.46" evidence="2"/>
<evidence type="ECO:0000256" key="6">
    <source>
        <dbReference type="ARBA" id="ARBA00047512"/>
    </source>
</evidence>
<dbReference type="Pfam" id="PF03009">
    <property type="entry name" value="GDPD"/>
    <property type="match status" value="1"/>
</dbReference>
<feature type="domain" description="GP-PDE" evidence="8">
    <location>
        <begin position="72"/>
        <end position="276"/>
    </location>
</feature>
<sequence>MPAVSSLLLAGFVAVSQVSAAPCAPQVKPITRIDVGPRPFFLVNNMTNGPLKSQLESCSEMTIKPSTFSIGHRGGACMQIPEHSRESNLAGARMGAGVLECDVTFTKDLQLVCRHSQCDLHTTTNIVNIPALNAKCTQPFTPAKDGKPASAKCCTSDITLAEFKSLCAKMDGFNASATNPEDFLDGTLKWRTDLYATCGKVMDHKEHIAMVKSLGLRHTPELKAPEVQMPFGNNYTHERFAQQMIDNYKNAGVPASMVMAQSFELKTLQYWLKSERAFAENAILLDESAEKPGGMEQAIQNLAQYKAEGIKFAAPPFHYLIEAKNGTMTPSAYAKEAKKQDLGLVVWSFERSGPVALARANGDYYYTGLQDVATKDGDMYNLLHFLVKEVGIVGAFSDWSGTVTYFANCLGIGLGNETRIE</sequence>
<dbReference type="AlphaFoldDB" id="A0A0A1V5K9"/>
<evidence type="ECO:0000313" key="9">
    <source>
        <dbReference type="EMBL" id="EXV05140.1"/>
    </source>
</evidence>
<evidence type="ECO:0000259" key="8">
    <source>
        <dbReference type="Pfam" id="PF03009"/>
    </source>
</evidence>
<comment type="similarity">
    <text evidence="1">Belongs to the glycerophosphoryl diester phosphodiesterase family.</text>
</comment>
<evidence type="ECO:0000256" key="2">
    <source>
        <dbReference type="ARBA" id="ARBA00012247"/>
    </source>
</evidence>
<dbReference type="PANTHER" id="PTHR43620:SF7">
    <property type="entry name" value="GLYCEROPHOSPHODIESTER PHOSPHODIESTERASE GDPD5-RELATED"/>
    <property type="match status" value="1"/>
</dbReference>
<keyword evidence="3 7" id="KW-0732">Signal</keyword>
<evidence type="ECO:0000256" key="4">
    <source>
        <dbReference type="ARBA" id="ARBA00022798"/>
    </source>
</evidence>
<dbReference type="SUPFAM" id="SSF51695">
    <property type="entry name" value="PLC-like phosphodiesterases"/>
    <property type="match status" value="1"/>
</dbReference>
<dbReference type="HOGENOM" id="CLU_036449_0_0_1"/>
<dbReference type="PANTHER" id="PTHR43620">
    <property type="entry name" value="GLYCEROPHOSPHORYL DIESTER PHOSPHODIESTERASE"/>
    <property type="match status" value="1"/>
</dbReference>
<reference evidence="9 10" key="1">
    <citation type="submission" date="2014-02" db="EMBL/GenBank/DDBJ databases">
        <title>The genome sequence of the entomopathogenic fungus Metarhizium robertsii ARSEF 2575.</title>
        <authorList>
            <person name="Giuliano Garisto Donzelli B."/>
            <person name="Roe B.A."/>
            <person name="Macmil S.L."/>
            <person name="Krasnoff S.B."/>
            <person name="Gibson D.M."/>
        </authorList>
    </citation>
    <scope>NUCLEOTIDE SEQUENCE [LARGE SCALE GENOMIC DNA]</scope>
    <source>
        <strain evidence="9 10">ARSEF 2575</strain>
    </source>
</reference>
<dbReference type="GO" id="GO:0006629">
    <property type="term" value="P:lipid metabolic process"/>
    <property type="evidence" value="ECO:0007669"/>
    <property type="project" value="InterPro"/>
</dbReference>
<evidence type="ECO:0000256" key="1">
    <source>
        <dbReference type="ARBA" id="ARBA00007277"/>
    </source>
</evidence>
<dbReference type="OrthoDB" id="1058301at2759"/>
<feature type="chain" id="PRO_5001981112" description="glycerophosphodiester phosphodiesterase" evidence="7">
    <location>
        <begin position="21"/>
        <end position="421"/>
    </location>
</feature>
<dbReference type="eggNOG" id="ENOG502QW99">
    <property type="taxonomic scope" value="Eukaryota"/>
</dbReference>
<dbReference type="EMBL" id="JELW01000002">
    <property type="protein sequence ID" value="EXV05140.1"/>
    <property type="molecule type" value="Genomic_DNA"/>
</dbReference>
<evidence type="ECO:0000256" key="3">
    <source>
        <dbReference type="ARBA" id="ARBA00022729"/>
    </source>
</evidence>
<protein>
    <recommendedName>
        <fullName evidence="2">glycerophosphodiester phosphodiesterase</fullName>
        <ecNumber evidence="2">3.1.4.46</ecNumber>
    </recommendedName>
</protein>
<keyword evidence="4" id="KW-0319">Glycerol metabolism</keyword>
<dbReference type="InterPro" id="IPR030395">
    <property type="entry name" value="GP_PDE_dom"/>
</dbReference>
<dbReference type="InterPro" id="IPR017946">
    <property type="entry name" value="PLC-like_Pdiesterase_TIM-brl"/>
</dbReference>
<dbReference type="Gene3D" id="3.20.20.190">
    <property type="entry name" value="Phosphatidylinositol (PI) phosphodiesterase"/>
    <property type="match status" value="1"/>
</dbReference>
<gene>
    <name evidence="9" type="ORF">X797_002827</name>
</gene>
<comment type="caution">
    <text evidence="9">The sequence shown here is derived from an EMBL/GenBank/DDBJ whole genome shotgun (WGS) entry which is preliminary data.</text>
</comment>
<dbReference type="GO" id="GO:0006071">
    <property type="term" value="P:glycerol metabolic process"/>
    <property type="evidence" value="ECO:0007669"/>
    <property type="project" value="UniProtKB-KW"/>
</dbReference>
<name>A0A0A1V5K9_9HYPO</name>
<evidence type="ECO:0000256" key="5">
    <source>
        <dbReference type="ARBA" id="ARBA00022801"/>
    </source>
</evidence>
<proteinExistence type="inferred from homology"/>
<accession>A0A0A1V5K9</accession>